<accession>R7WHS7</accession>
<evidence type="ECO:0000313" key="3">
    <source>
        <dbReference type="Proteomes" id="UP000013525"/>
    </source>
</evidence>
<dbReference type="PATRIC" id="fig|1273125.3.peg.3828"/>
<feature type="compositionally biased region" description="Basic and acidic residues" evidence="1">
    <location>
        <begin position="43"/>
        <end position="52"/>
    </location>
</feature>
<protein>
    <submittedName>
        <fullName evidence="2">Uncharacterized protein</fullName>
    </submittedName>
</protein>
<dbReference type="EMBL" id="APMY01000126">
    <property type="protein sequence ID" value="EOM74691.1"/>
    <property type="molecule type" value="Genomic_DNA"/>
</dbReference>
<keyword evidence="3" id="KW-1185">Reference proteome</keyword>
<feature type="region of interest" description="Disordered" evidence="1">
    <location>
        <begin position="27"/>
        <end position="59"/>
    </location>
</feature>
<organism evidence="2 3">
    <name type="scientific">Rhodococcus rhodnii LMG 5362</name>
    <dbReference type="NCBI Taxonomy" id="1273125"/>
    <lineage>
        <taxon>Bacteria</taxon>
        <taxon>Bacillati</taxon>
        <taxon>Actinomycetota</taxon>
        <taxon>Actinomycetes</taxon>
        <taxon>Mycobacteriales</taxon>
        <taxon>Nocardiaceae</taxon>
        <taxon>Rhodococcus</taxon>
    </lineage>
</organism>
<evidence type="ECO:0000256" key="1">
    <source>
        <dbReference type="SAM" id="MobiDB-lite"/>
    </source>
</evidence>
<feature type="compositionally biased region" description="Low complexity" evidence="1">
    <location>
        <begin position="27"/>
        <end position="42"/>
    </location>
</feature>
<dbReference type="Proteomes" id="UP000013525">
    <property type="component" value="Unassembled WGS sequence"/>
</dbReference>
<reference evidence="2 3" key="1">
    <citation type="journal article" date="2013" name="Genome Announc.">
        <title>Draft Genome Sequence of Rhodococcus rhodnii Strain LMG5362, a Symbiont of Rhodnius prolixus (Hemiptera, Reduviidae, Triatominae), the Principle Vector of Trypanosoma cruzi.</title>
        <authorList>
            <person name="Pachebat J.A."/>
            <person name="van Keulen G."/>
            <person name="Whitten M.M."/>
            <person name="Girdwood S."/>
            <person name="Del Sol R."/>
            <person name="Dyson P.J."/>
            <person name="Facey P.D."/>
        </authorList>
    </citation>
    <scope>NUCLEOTIDE SEQUENCE [LARGE SCALE GENOMIC DNA]</scope>
    <source>
        <strain evidence="2 3">LMG 5362</strain>
    </source>
</reference>
<name>R7WHS7_9NOCA</name>
<feature type="region of interest" description="Disordered" evidence="1">
    <location>
        <begin position="194"/>
        <end position="221"/>
    </location>
</feature>
<gene>
    <name evidence="2" type="ORF">Rrhod_4026</name>
</gene>
<evidence type="ECO:0000313" key="2">
    <source>
        <dbReference type="EMBL" id="EOM74691.1"/>
    </source>
</evidence>
<sequence length="221" mass="23964">MVIGLEPDADLLSRHAECPFLAALCSPARSSRPTSSAAVTPRAEARETRTERTPSATEAHSCAWTRSAAAVHLSWFSGPRGRACRRAASPPACIPRDTRTTDRTGCARDGRGVLLRLSCCSVEFRRTRLASAAGGARAERVIHLATSAPVGPWPQSSHVPIEGNLNSMQHRPERFQLAPLGPGDPAVRRLGDTTASFEGSERAGEMRRRERSVIDVTRTYR</sequence>
<comment type="caution">
    <text evidence="2">The sequence shown here is derived from an EMBL/GenBank/DDBJ whole genome shotgun (WGS) entry which is preliminary data.</text>
</comment>
<feature type="compositionally biased region" description="Basic and acidic residues" evidence="1">
    <location>
        <begin position="199"/>
        <end position="213"/>
    </location>
</feature>
<proteinExistence type="predicted"/>
<dbReference type="AlphaFoldDB" id="R7WHS7"/>